<gene>
    <name evidence="2" type="ORF">PADG_11331</name>
</gene>
<accession>A0A0A0HVT5</accession>
<feature type="compositionally biased region" description="Polar residues" evidence="1">
    <location>
        <begin position="51"/>
        <end position="63"/>
    </location>
</feature>
<dbReference type="GeneID" id="22587228"/>
<feature type="region of interest" description="Disordered" evidence="1">
    <location>
        <begin position="20"/>
        <end position="71"/>
    </location>
</feature>
<evidence type="ECO:0000313" key="3">
    <source>
        <dbReference type="Proteomes" id="UP000001628"/>
    </source>
</evidence>
<name>A0A0A0HVT5_PARBD</name>
<sequence>MGSLEIGVVVEILSFPNDISPLTIKNDNNQGRGYQGEGIGRQREHNLGQKLETSPKQVATQMTEKVRAHSG</sequence>
<dbReference type="Proteomes" id="UP000001628">
    <property type="component" value="Unassembled WGS sequence"/>
</dbReference>
<keyword evidence="3" id="KW-1185">Reference proteome</keyword>
<dbReference type="RefSeq" id="XP_010757888.1">
    <property type="nucleotide sequence ID" value="XM_010759586.1"/>
</dbReference>
<dbReference type="EMBL" id="KN275958">
    <property type="protein sequence ID" value="KGM92508.1"/>
    <property type="molecule type" value="Genomic_DNA"/>
</dbReference>
<organism evidence="2 3">
    <name type="scientific">Paracoccidioides brasiliensis (strain Pb18)</name>
    <dbReference type="NCBI Taxonomy" id="502780"/>
    <lineage>
        <taxon>Eukaryota</taxon>
        <taxon>Fungi</taxon>
        <taxon>Dikarya</taxon>
        <taxon>Ascomycota</taxon>
        <taxon>Pezizomycotina</taxon>
        <taxon>Eurotiomycetes</taxon>
        <taxon>Eurotiomycetidae</taxon>
        <taxon>Onygenales</taxon>
        <taxon>Ajellomycetaceae</taxon>
        <taxon>Paracoccidioides</taxon>
    </lineage>
</organism>
<reference evidence="2 3" key="1">
    <citation type="journal article" date="2011" name="PLoS Genet.">
        <title>Comparative genomic analysis of human fungal pathogens causing paracoccidioidomycosis.</title>
        <authorList>
            <person name="Desjardins C.A."/>
            <person name="Champion M.D."/>
            <person name="Holder J.W."/>
            <person name="Muszewska A."/>
            <person name="Goldberg J."/>
            <person name="Bailao A.M."/>
            <person name="Brigido M.M."/>
            <person name="Ferreira M.E."/>
            <person name="Garcia A.M."/>
            <person name="Grynberg M."/>
            <person name="Gujja S."/>
            <person name="Heiman D.I."/>
            <person name="Henn M.R."/>
            <person name="Kodira C.D."/>
            <person name="Leon-Narvaez H."/>
            <person name="Longo L.V."/>
            <person name="Ma L.J."/>
            <person name="Malavazi I."/>
            <person name="Matsuo A.L."/>
            <person name="Morais F.V."/>
            <person name="Pereira M."/>
            <person name="Rodriguez-Brito S."/>
            <person name="Sakthikumar S."/>
            <person name="Salem-Izacc S.M."/>
            <person name="Sykes S.M."/>
            <person name="Teixeira M.M."/>
            <person name="Vallejo M.C."/>
            <person name="Walter M.E."/>
            <person name="Yandava C."/>
            <person name="Young S."/>
            <person name="Zeng Q."/>
            <person name="Zucker J."/>
            <person name="Felipe M.S."/>
            <person name="Goldman G.H."/>
            <person name="Haas B.J."/>
            <person name="McEwen J.G."/>
            <person name="Nino-Vega G."/>
            <person name="Puccia R."/>
            <person name="San-Blas G."/>
            <person name="Soares C.M."/>
            <person name="Birren B.W."/>
            <person name="Cuomo C.A."/>
        </authorList>
    </citation>
    <scope>NUCLEOTIDE SEQUENCE [LARGE SCALE GENOMIC DNA]</scope>
    <source>
        <strain evidence="2 3">Pb18</strain>
    </source>
</reference>
<proteinExistence type="predicted"/>
<dbReference type="VEuPathDB" id="FungiDB:PADG_11331"/>
<evidence type="ECO:0000256" key="1">
    <source>
        <dbReference type="SAM" id="MobiDB-lite"/>
    </source>
</evidence>
<feature type="compositionally biased region" description="Polar residues" evidence="1">
    <location>
        <begin position="23"/>
        <end position="32"/>
    </location>
</feature>
<protein>
    <submittedName>
        <fullName evidence="2">Uncharacterized protein</fullName>
    </submittedName>
</protein>
<dbReference type="KEGG" id="pbn:PADG_11331"/>
<dbReference type="HOGENOM" id="CLU_2740732_0_0_1"/>
<evidence type="ECO:0000313" key="2">
    <source>
        <dbReference type="EMBL" id="KGM92508.1"/>
    </source>
</evidence>
<dbReference type="InParanoid" id="A0A0A0HVT5"/>
<dbReference type="AlphaFoldDB" id="A0A0A0HVT5"/>